<comment type="caution">
    <text evidence="2">The sequence shown here is derived from an EMBL/GenBank/DDBJ whole genome shotgun (WGS) entry which is preliminary data.</text>
</comment>
<dbReference type="AlphaFoldDB" id="A0A6A4RN58"/>
<feature type="compositionally biased region" description="Basic and acidic residues" evidence="1">
    <location>
        <begin position="69"/>
        <end position="88"/>
    </location>
</feature>
<organism evidence="2 3">
    <name type="scientific">Scophthalmus maximus</name>
    <name type="common">Turbot</name>
    <name type="synonym">Psetta maxima</name>
    <dbReference type="NCBI Taxonomy" id="52904"/>
    <lineage>
        <taxon>Eukaryota</taxon>
        <taxon>Metazoa</taxon>
        <taxon>Chordata</taxon>
        <taxon>Craniata</taxon>
        <taxon>Vertebrata</taxon>
        <taxon>Euteleostomi</taxon>
        <taxon>Actinopterygii</taxon>
        <taxon>Neopterygii</taxon>
        <taxon>Teleostei</taxon>
        <taxon>Neoteleostei</taxon>
        <taxon>Acanthomorphata</taxon>
        <taxon>Carangaria</taxon>
        <taxon>Pleuronectiformes</taxon>
        <taxon>Pleuronectoidei</taxon>
        <taxon>Scophthalmidae</taxon>
        <taxon>Scophthalmus</taxon>
    </lineage>
</organism>
<gene>
    <name evidence="2" type="ORF">F2P81_024596</name>
</gene>
<protein>
    <submittedName>
        <fullName evidence="2">Uncharacterized protein</fullName>
    </submittedName>
</protein>
<evidence type="ECO:0000313" key="3">
    <source>
        <dbReference type="Proteomes" id="UP000438429"/>
    </source>
</evidence>
<proteinExistence type="predicted"/>
<feature type="region of interest" description="Disordered" evidence="1">
    <location>
        <begin position="62"/>
        <end position="88"/>
    </location>
</feature>
<evidence type="ECO:0000256" key="1">
    <source>
        <dbReference type="SAM" id="MobiDB-lite"/>
    </source>
</evidence>
<dbReference type="Proteomes" id="UP000438429">
    <property type="component" value="Unassembled WGS sequence"/>
</dbReference>
<reference evidence="2 3" key="1">
    <citation type="submission" date="2019-06" db="EMBL/GenBank/DDBJ databases">
        <title>Draft genomes of female and male turbot (Scophthalmus maximus).</title>
        <authorList>
            <person name="Xu H."/>
            <person name="Xu X.-W."/>
            <person name="Shao C."/>
            <person name="Chen S."/>
        </authorList>
    </citation>
    <scope>NUCLEOTIDE SEQUENCE [LARGE SCALE GENOMIC DNA]</scope>
    <source>
        <strain evidence="2">Ysfricsl-2016a</strain>
        <tissue evidence="2">Blood</tissue>
    </source>
</reference>
<sequence length="88" mass="9741">MDPRNLAASAVVVALRPRFSSDTDRLRVLNSSTFYKVMVFHRGDSSRALKPSRAKALSHLSMCSSGADNRQDSDGFRLPSKRLDDDKG</sequence>
<dbReference type="EMBL" id="VEVO01000022">
    <property type="protein sequence ID" value="KAF0023966.1"/>
    <property type="molecule type" value="Genomic_DNA"/>
</dbReference>
<accession>A0A6A4RN58</accession>
<name>A0A6A4RN58_SCOMX</name>
<evidence type="ECO:0000313" key="2">
    <source>
        <dbReference type="EMBL" id="KAF0023966.1"/>
    </source>
</evidence>